<name>A0A1F6UW05_9BACT</name>
<dbReference type="STRING" id="1801735.A2645_00720"/>
<dbReference type="EMBL" id="MFTL01000012">
    <property type="protein sequence ID" value="OGI61620.1"/>
    <property type="molecule type" value="Genomic_DNA"/>
</dbReference>
<sequence>MGKQKISRVLLRRFISLWNKKHITLKKISIRLGLEYGRICSLYATAKREKKLEEREQGRPMTPLSKFDRRFIRAWNKKGLTLDEMSFKMKLPATKTSSIYVRLRKRDLLEDRGKGAKLKKIQEKKIIKLRQKGFSWKAIKEKLGLPLTEERVRQRFRNDDSVTGFQSPHALASELGVPYHVVRELSRGKAVKRARFMMLSKEVAKKIGHADRVKEYQCGKGRGICRQCGSDFEYEVIFISEKKCHKRGPMLQYCSEECRKTQKREAQRMENVLKKPMSKNIKRIKKHLDKIVFPENEEWLMQEDAMEVAGISRRTLFLLQKRGVITTRPDLEKISSRSGKPIRLYPKSTLLVVRHYYEKCRKGP</sequence>
<comment type="caution">
    <text evidence="1">The sequence shown here is derived from an EMBL/GenBank/DDBJ whole genome shotgun (WGS) entry which is preliminary data.</text>
</comment>
<organism evidence="1 2">
    <name type="scientific">Candidatus Nomurabacteria bacterium RIFCSPHIGHO2_01_FULL_39_9</name>
    <dbReference type="NCBI Taxonomy" id="1801735"/>
    <lineage>
        <taxon>Bacteria</taxon>
        <taxon>Candidatus Nomuraibacteriota</taxon>
    </lineage>
</organism>
<dbReference type="Proteomes" id="UP000182253">
    <property type="component" value="Unassembled WGS sequence"/>
</dbReference>
<reference evidence="1 2" key="1">
    <citation type="journal article" date="2016" name="Nat. Commun.">
        <title>Thousands of microbial genomes shed light on interconnected biogeochemical processes in an aquifer system.</title>
        <authorList>
            <person name="Anantharaman K."/>
            <person name="Brown C.T."/>
            <person name="Hug L.A."/>
            <person name="Sharon I."/>
            <person name="Castelle C.J."/>
            <person name="Probst A.J."/>
            <person name="Thomas B.C."/>
            <person name="Singh A."/>
            <person name="Wilkins M.J."/>
            <person name="Karaoz U."/>
            <person name="Brodie E.L."/>
            <person name="Williams K.H."/>
            <person name="Hubbard S.S."/>
            <person name="Banfield J.F."/>
        </authorList>
    </citation>
    <scope>NUCLEOTIDE SEQUENCE [LARGE SCALE GENOMIC DNA]</scope>
</reference>
<accession>A0A1F6UW05</accession>
<evidence type="ECO:0000313" key="1">
    <source>
        <dbReference type="EMBL" id="OGI61620.1"/>
    </source>
</evidence>
<proteinExistence type="predicted"/>
<protein>
    <submittedName>
        <fullName evidence="1">Uncharacterized protein</fullName>
    </submittedName>
</protein>
<evidence type="ECO:0000313" key="2">
    <source>
        <dbReference type="Proteomes" id="UP000182253"/>
    </source>
</evidence>
<dbReference type="AlphaFoldDB" id="A0A1F6UW05"/>
<gene>
    <name evidence="1" type="ORF">A2645_00720</name>
</gene>